<protein>
    <submittedName>
        <fullName evidence="3">Outer membrane lipoprotein carrier protein LolA</fullName>
    </submittedName>
</protein>
<dbReference type="InterPro" id="IPR004564">
    <property type="entry name" value="OM_lipoprot_carrier_LolA-like"/>
</dbReference>
<reference evidence="3" key="1">
    <citation type="journal article" date="2014" name="Int. J. Syst. Evol. Microbiol.">
        <title>Complete genome of a new Firmicutes species belonging to the dominant human colonic microbiota ('Ruminococcus bicirculans') reveals two chromosomes and a selective capacity to utilize plant glucans.</title>
        <authorList>
            <consortium name="NISC Comparative Sequencing Program"/>
            <person name="Wegmann U."/>
            <person name="Louis P."/>
            <person name="Goesmann A."/>
            <person name="Henrissat B."/>
            <person name="Duncan S.H."/>
            <person name="Flint H.J."/>
        </authorList>
    </citation>
    <scope>NUCLEOTIDE SEQUENCE</scope>
    <source>
        <strain evidence="3">CECT 7703</strain>
    </source>
</reference>
<dbReference type="Pfam" id="PF19574">
    <property type="entry name" value="LolA_3"/>
    <property type="match status" value="1"/>
</dbReference>
<evidence type="ECO:0000313" key="3">
    <source>
        <dbReference type="EMBL" id="MDN3576323.1"/>
    </source>
</evidence>
<dbReference type="SUPFAM" id="SSF89392">
    <property type="entry name" value="Prokaryotic lipoproteins and lipoprotein localization factors"/>
    <property type="match status" value="1"/>
</dbReference>
<evidence type="ECO:0000313" key="4">
    <source>
        <dbReference type="Proteomes" id="UP001180081"/>
    </source>
</evidence>
<dbReference type="RefSeq" id="WP_290331896.1">
    <property type="nucleotide sequence ID" value="NZ_JAUFPU010000004.1"/>
</dbReference>
<feature type="signal peptide" evidence="2">
    <location>
        <begin position="1"/>
        <end position="21"/>
    </location>
</feature>
<evidence type="ECO:0000256" key="1">
    <source>
        <dbReference type="ARBA" id="ARBA00022729"/>
    </source>
</evidence>
<proteinExistence type="predicted"/>
<reference evidence="3" key="2">
    <citation type="submission" date="2023-06" db="EMBL/GenBank/DDBJ databases">
        <authorList>
            <person name="Lucena T."/>
            <person name="Sun Q."/>
        </authorList>
    </citation>
    <scope>NUCLEOTIDE SEQUENCE</scope>
    <source>
        <strain evidence="3">CECT 7703</strain>
    </source>
</reference>
<dbReference type="EMBL" id="JAUFPU010000004">
    <property type="protein sequence ID" value="MDN3576323.1"/>
    <property type="molecule type" value="Genomic_DNA"/>
</dbReference>
<dbReference type="InterPro" id="IPR029046">
    <property type="entry name" value="LolA/LolB/LppX"/>
</dbReference>
<name>A0ABT8B266_9NEIS</name>
<dbReference type="Proteomes" id="UP001180081">
    <property type="component" value="Unassembled WGS sequence"/>
</dbReference>
<comment type="caution">
    <text evidence="3">The sequence shown here is derived from an EMBL/GenBank/DDBJ whole genome shotgun (WGS) entry which is preliminary data.</text>
</comment>
<dbReference type="CDD" id="cd16325">
    <property type="entry name" value="LolA"/>
    <property type="match status" value="1"/>
</dbReference>
<accession>A0ABT8B266</accession>
<dbReference type="Gene3D" id="2.50.20.10">
    <property type="entry name" value="Lipoprotein localisation LolA/LolB/LppX"/>
    <property type="match status" value="1"/>
</dbReference>
<keyword evidence="3" id="KW-0449">Lipoprotein</keyword>
<keyword evidence="1 2" id="KW-0732">Signal</keyword>
<gene>
    <name evidence="3" type="ORF">QWZ03_06040</name>
</gene>
<organism evidence="3 4">
    <name type="scientific">Chitinimonas viridis</name>
    <dbReference type="NCBI Taxonomy" id="664880"/>
    <lineage>
        <taxon>Bacteria</taxon>
        <taxon>Pseudomonadati</taxon>
        <taxon>Pseudomonadota</taxon>
        <taxon>Betaproteobacteria</taxon>
        <taxon>Neisseriales</taxon>
        <taxon>Chitinibacteraceae</taxon>
        <taxon>Chitinimonas</taxon>
    </lineage>
</organism>
<sequence>MKQWFRYALLLCLALPGSAWAADIAEAVKARLSSPQVLRGQFEQQKSVAGFKKPLLSSGEFLLWRGHGVLWQTRKPFESSLVVSPDKLSAESGQASYQLESSREPALQAMNELLFALLAGDVAVLQKRFLTDGGLRGKDAWVLALTPREPGLARVFKRVILEGERHVKLVRLEEANGDSSLIRFDKLVEASAPMAEEAKRLGR</sequence>
<feature type="chain" id="PRO_5046902855" evidence="2">
    <location>
        <begin position="22"/>
        <end position="203"/>
    </location>
</feature>
<evidence type="ECO:0000256" key="2">
    <source>
        <dbReference type="SAM" id="SignalP"/>
    </source>
</evidence>
<keyword evidence="4" id="KW-1185">Reference proteome</keyword>